<proteinExistence type="predicted"/>
<gene>
    <name evidence="2" type="ORF">I5E68_17210</name>
</gene>
<accession>A0A931HEJ9</accession>
<feature type="compositionally biased region" description="Basic and acidic residues" evidence="1">
    <location>
        <begin position="1"/>
        <end position="17"/>
    </location>
</feature>
<sequence length="848" mass="88930">MPSDFLIDRKRVHDTPKPARSLTSSLAAPLACLLAASSTLVLGAPAHAAKGPSFELAGPDLRVDVTRDGKSLPIAQVPSLAEGDKVTVHGAMPEDHGAEFILVSAFLRGATNPPPKDWIETAESWKEKEKKNTLALTVPKGARQMVLLLVPDTGGAEGVLRDAVRGKPGEFVRASHDLELASLDHTRLETFMAGIRAEIGHPQNLRKIAPPLANALGIKLNEDCLLRVAEEQASCLLEDRENLVLGDVHSNSITDTLTGAPTALALQLSAVPEAGGGTYSPYIGVVRDVAKLLGAFSNPTFNYLPALTTAHDDRLSLLLNAAPSFQKPKTVMVAAMPSIEASRPPRLRASDAAPVCLARPGAVLPVEGAPLVFSTAFAHDMAVTITSASGRTVEVPVAPQADKGGYRLDAPLPEGLSGAMRARLHGLWGFTPFEGPEFAVQLPGVAQWKLADGGTGLVVGRDNRIVVEGSAPACLSGVTLRRKDGSPQRLVWEVESEGRLAVKVPGDALKTGKHSLELQVLGAAEPVRLDLEAVAEGSRIDGFEVHAGDDEGLLTGLRLDQVKSLELGKRRFVPAELTRAQDADLLRLVADGETGAAAEDLAQTPEGETETAWVTLASGRKVRLPVTVASPRPKVHLLDRSVRTANAKPGEHTLDLGKGELLPDDGELVFSIDRAGEGAFDRSDAIEIALAPQGPGTEPLTPLTRLEIGKGLSLATAQVAVATLRASDLPPGTFGPLRFRLLRGGDTGSSSLARSSDWQPLASLVRLPRVTALTCNDKAATASATPCTLRGRDLFLLDAVGKGSEMTGAVKVSPGFTGAAIAVPQPGADGLGLRLRDAPESVVTLTAD</sequence>
<reference evidence="2" key="1">
    <citation type="submission" date="2020-11" db="EMBL/GenBank/DDBJ databases">
        <title>Novosphingobium aureum sp. nov., a marine bacterium isolated from sediment of a salt flat.</title>
        <authorList>
            <person name="Yoo Y."/>
            <person name="Kim J.-J."/>
        </authorList>
    </citation>
    <scope>NUCLEOTIDE SEQUENCE</scope>
    <source>
        <strain evidence="2">YJ-S2-02</strain>
    </source>
</reference>
<organism evidence="2 3">
    <name type="scientific">Novosphingobium aureum</name>
    <dbReference type="NCBI Taxonomy" id="2792964"/>
    <lineage>
        <taxon>Bacteria</taxon>
        <taxon>Pseudomonadati</taxon>
        <taxon>Pseudomonadota</taxon>
        <taxon>Alphaproteobacteria</taxon>
        <taxon>Sphingomonadales</taxon>
        <taxon>Sphingomonadaceae</taxon>
        <taxon>Novosphingobium</taxon>
    </lineage>
</organism>
<evidence type="ECO:0000256" key="1">
    <source>
        <dbReference type="SAM" id="MobiDB-lite"/>
    </source>
</evidence>
<comment type="caution">
    <text evidence="2">The sequence shown here is derived from an EMBL/GenBank/DDBJ whole genome shotgun (WGS) entry which is preliminary data.</text>
</comment>
<evidence type="ECO:0000313" key="3">
    <source>
        <dbReference type="Proteomes" id="UP000617634"/>
    </source>
</evidence>
<name>A0A931HEJ9_9SPHN</name>
<dbReference type="AlphaFoldDB" id="A0A931HEJ9"/>
<protein>
    <submittedName>
        <fullName evidence="2">Uncharacterized protein</fullName>
    </submittedName>
</protein>
<dbReference type="RefSeq" id="WP_197166378.1">
    <property type="nucleotide sequence ID" value="NZ_JADZGI010000004.1"/>
</dbReference>
<dbReference type="EMBL" id="JADZGI010000004">
    <property type="protein sequence ID" value="MBH0114690.1"/>
    <property type="molecule type" value="Genomic_DNA"/>
</dbReference>
<feature type="region of interest" description="Disordered" evidence="1">
    <location>
        <begin position="1"/>
        <end position="20"/>
    </location>
</feature>
<keyword evidence="3" id="KW-1185">Reference proteome</keyword>
<evidence type="ECO:0000313" key="2">
    <source>
        <dbReference type="EMBL" id="MBH0114690.1"/>
    </source>
</evidence>
<dbReference type="Proteomes" id="UP000617634">
    <property type="component" value="Unassembled WGS sequence"/>
</dbReference>